<proteinExistence type="predicted"/>
<dbReference type="PANTHER" id="PTHR45947:SF13">
    <property type="entry name" value="TRANSFERASE"/>
    <property type="match status" value="1"/>
</dbReference>
<evidence type="ECO:0000259" key="1">
    <source>
        <dbReference type="Pfam" id="PF00534"/>
    </source>
</evidence>
<sequence length="114" mass="12452">MLFEAIKEVKAELIIIGDGELMPLCKKVSGETAGRVKILGYQDRQSVFYNMRSYDCLILPSKWLDPAPLILAEAGYNGLPCIVANHGGLSEFIKPGINGIYFEPGNMSSRANSS</sequence>
<dbReference type="PANTHER" id="PTHR45947">
    <property type="entry name" value="SULFOQUINOVOSYL TRANSFERASE SQD2"/>
    <property type="match status" value="1"/>
</dbReference>
<feature type="non-terminal residue" evidence="2">
    <location>
        <position position="114"/>
    </location>
</feature>
<gene>
    <name evidence="2" type="ORF">S06H3_48820</name>
</gene>
<dbReference type="GO" id="GO:0016757">
    <property type="term" value="F:glycosyltransferase activity"/>
    <property type="evidence" value="ECO:0007669"/>
    <property type="project" value="InterPro"/>
</dbReference>
<dbReference type="InterPro" id="IPR001296">
    <property type="entry name" value="Glyco_trans_1"/>
</dbReference>
<dbReference type="Gene3D" id="3.40.50.2000">
    <property type="entry name" value="Glycogen Phosphorylase B"/>
    <property type="match status" value="1"/>
</dbReference>
<protein>
    <recommendedName>
        <fullName evidence="1">Glycosyl transferase family 1 domain-containing protein</fullName>
    </recommendedName>
</protein>
<reference evidence="2" key="1">
    <citation type="journal article" date="2014" name="Front. Microbiol.">
        <title>High frequency of phylogenetically diverse reductive dehalogenase-homologous genes in deep subseafloor sedimentary metagenomes.</title>
        <authorList>
            <person name="Kawai M."/>
            <person name="Futagami T."/>
            <person name="Toyoda A."/>
            <person name="Takaki Y."/>
            <person name="Nishi S."/>
            <person name="Hori S."/>
            <person name="Arai W."/>
            <person name="Tsubouchi T."/>
            <person name="Morono Y."/>
            <person name="Uchiyama I."/>
            <person name="Ito T."/>
            <person name="Fujiyama A."/>
            <person name="Inagaki F."/>
            <person name="Takami H."/>
        </authorList>
    </citation>
    <scope>NUCLEOTIDE SEQUENCE</scope>
    <source>
        <strain evidence="2">Expedition CK06-06</strain>
    </source>
</reference>
<dbReference type="SUPFAM" id="SSF53756">
    <property type="entry name" value="UDP-Glycosyltransferase/glycogen phosphorylase"/>
    <property type="match status" value="1"/>
</dbReference>
<organism evidence="2">
    <name type="scientific">marine sediment metagenome</name>
    <dbReference type="NCBI Taxonomy" id="412755"/>
    <lineage>
        <taxon>unclassified sequences</taxon>
        <taxon>metagenomes</taxon>
        <taxon>ecological metagenomes</taxon>
    </lineage>
</organism>
<feature type="domain" description="Glycosyl transferase family 1" evidence="1">
    <location>
        <begin position="6"/>
        <end position="109"/>
    </location>
</feature>
<comment type="caution">
    <text evidence="2">The sequence shown here is derived from an EMBL/GenBank/DDBJ whole genome shotgun (WGS) entry which is preliminary data.</text>
</comment>
<accession>X1NML8</accession>
<dbReference type="InterPro" id="IPR050194">
    <property type="entry name" value="Glycosyltransferase_grp1"/>
</dbReference>
<dbReference type="Pfam" id="PF00534">
    <property type="entry name" value="Glycos_transf_1"/>
    <property type="match status" value="1"/>
</dbReference>
<dbReference type="AlphaFoldDB" id="X1NML8"/>
<evidence type="ECO:0000313" key="2">
    <source>
        <dbReference type="EMBL" id="GAI44858.1"/>
    </source>
</evidence>
<name>X1NML8_9ZZZZ</name>
<dbReference type="EMBL" id="BARV01030773">
    <property type="protein sequence ID" value="GAI44858.1"/>
    <property type="molecule type" value="Genomic_DNA"/>
</dbReference>